<dbReference type="EMBL" id="SORX01000002">
    <property type="protein sequence ID" value="TFE03184.1"/>
    <property type="molecule type" value="Genomic_DNA"/>
</dbReference>
<dbReference type="InterPro" id="IPR041489">
    <property type="entry name" value="PDZ_6"/>
</dbReference>
<keyword evidence="4" id="KW-1185">Reference proteome</keyword>
<dbReference type="InterPro" id="IPR001478">
    <property type="entry name" value="PDZ"/>
</dbReference>
<dbReference type="EC" id="3.4.21.116" evidence="3"/>
<reference evidence="3 4" key="1">
    <citation type="submission" date="2019-03" db="EMBL/GenBank/DDBJ databases">
        <authorList>
            <person name="Yang Y."/>
        </authorList>
    </citation>
    <scope>NUCLEOTIDE SEQUENCE [LARGE SCALE GENOMIC DNA]</scope>
    <source>
        <strain evidence="3 4">ASL-1</strain>
    </source>
</reference>
<dbReference type="InterPro" id="IPR008763">
    <property type="entry name" value="Peptidase_S55"/>
</dbReference>
<dbReference type="NCBIfam" id="TIGR02860">
    <property type="entry name" value="spore_IV_B"/>
    <property type="match status" value="1"/>
</dbReference>
<dbReference type="RefSeq" id="WP_134380318.1">
    <property type="nucleotide sequence ID" value="NZ_SORX01000002.1"/>
</dbReference>
<dbReference type="PROSITE" id="PS51494">
    <property type="entry name" value="SPOIVB"/>
    <property type="match status" value="1"/>
</dbReference>
<feature type="domain" description="PDZ" evidence="1">
    <location>
        <begin position="22"/>
        <end position="100"/>
    </location>
</feature>
<dbReference type="PROSITE" id="PS50106">
    <property type="entry name" value="PDZ"/>
    <property type="match status" value="1"/>
</dbReference>
<evidence type="ECO:0000259" key="2">
    <source>
        <dbReference type="PROSITE" id="PS51494"/>
    </source>
</evidence>
<evidence type="ECO:0000259" key="1">
    <source>
        <dbReference type="PROSITE" id="PS50106"/>
    </source>
</evidence>
<gene>
    <name evidence="3" type="primary">spoIVB</name>
    <name evidence="3" type="ORF">E2626_05050</name>
</gene>
<dbReference type="InterPro" id="IPR036034">
    <property type="entry name" value="PDZ_sf"/>
</dbReference>
<evidence type="ECO:0000313" key="3">
    <source>
        <dbReference type="EMBL" id="TFE03184.1"/>
    </source>
</evidence>
<dbReference type="Proteomes" id="UP000297776">
    <property type="component" value="Unassembled WGS sequence"/>
</dbReference>
<sequence>MIKRLILVLFILGFVPAQLCAGIELIPGGHSIGIVLETNGVLVTGFYSPENETSPSKSAGIKIGDRISSVNGTKVHTVDDLNKIISKAEASVNLEVIRDKSTLIKSVQPIKKGNGHSRLGFYAKHEIHGVGTLTYINPDNLKFGALGHIVSEQYTKQPVEMKKGNVKSALIRDIQKSRAGSPGGKIAYFNDTNSMLGDIKKNASTGIFGELYSMPEKSKYRKALHTAEKSEVKKGQAKILTVLSGEVIEEFDIEILETNAEIPSGGTGMKIRLSDPQLVEKTGGIIQGMSGSPIIQGNQLVGAVSHVMIHQPNEGYALYIEDMLKEQAS</sequence>
<proteinExistence type="predicted"/>
<protein>
    <submittedName>
        <fullName evidence="3">SpoIVB peptidase</fullName>
        <ecNumber evidence="3">3.4.21.116</ecNumber>
    </submittedName>
</protein>
<organism evidence="3 4">
    <name type="scientific">Jeotgalibacillus salarius</name>
    <dbReference type="NCBI Taxonomy" id="546023"/>
    <lineage>
        <taxon>Bacteria</taxon>
        <taxon>Bacillati</taxon>
        <taxon>Bacillota</taxon>
        <taxon>Bacilli</taxon>
        <taxon>Bacillales</taxon>
        <taxon>Caryophanaceae</taxon>
        <taxon>Jeotgalibacillus</taxon>
    </lineage>
</organism>
<dbReference type="Gene3D" id="2.30.42.10">
    <property type="match status" value="1"/>
</dbReference>
<dbReference type="AlphaFoldDB" id="A0A4Y8LJI9"/>
<keyword evidence="3" id="KW-0378">Hydrolase</keyword>
<comment type="caution">
    <text evidence="3">The sequence shown here is derived from an EMBL/GenBank/DDBJ whole genome shotgun (WGS) entry which is preliminary data.</text>
</comment>
<accession>A0A4Y8LJI9</accession>
<dbReference type="Pfam" id="PF17820">
    <property type="entry name" value="PDZ_6"/>
    <property type="match status" value="1"/>
</dbReference>
<dbReference type="GO" id="GO:0016787">
    <property type="term" value="F:hydrolase activity"/>
    <property type="evidence" value="ECO:0007669"/>
    <property type="project" value="UniProtKB-KW"/>
</dbReference>
<dbReference type="InterPro" id="IPR014219">
    <property type="entry name" value="SpoIVB"/>
</dbReference>
<dbReference type="SMART" id="SM00228">
    <property type="entry name" value="PDZ"/>
    <property type="match status" value="1"/>
</dbReference>
<name>A0A4Y8LJI9_9BACL</name>
<feature type="domain" description="Peptidase S55" evidence="2">
    <location>
        <begin position="101"/>
        <end position="329"/>
    </location>
</feature>
<evidence type="ECO:0000313" key="4">
    <source>
        <dbReference type="Proteomes" id="UP000297776"/>
    </source>
</evidence>
<dbReference type="Pfam" id="PF05580">
    <property type="entry name" value="Peptidase_S55"/>
    <property type="match status" value="1"/>
</dbReference>
<dbReference type="SUPFAM" id="SSF50156">
    <property type="entry name" value="PDZ domain-like"/>
    <property type="match status" value="1"/>
</dbReference>
<dbReference type="OrthoDB" id="9765242at2"/>